<evidence type="ECO:0000259" key="13">
    <source>
        <dbReference type="PROSITE" id="PS51195"/>
    </source>
</evidence>
<evidence type="ECO:0000256" key="7">
    <source>
        <dbReference type="ARBA" id="ARBA00038041"/>
    </source>
</evidence>
<dbReference type="Proteomes" id="UP001152320">
    <property type="component" value="Chromosome 17"/>
</dbReference>
<evidence type="ECO:0000256" key="10">
    <source>
        <dbReference type="SAM" id="MobiDB-lite"/>
    </source>
</evidence>
<dbReference type="GO" id="GO:0003723">
    <property type="term" value="F:RNA binding"/>
    <property type="evidence" value="ECO:0007669"/>
    <property type="project" value="UniProtKB-KW"/>
</dbReference>
<dbReference type="PANTHER" id="PTHR47959:SF21">
    <property type="entry name" value="DEAD-BOX HELICASE 56"/>
    <property type="match status" value="1"/>
</dbReference>
<evidence type="ECO:0000313" key="15">
    <source>
        <dbReference type="Proteomes" id="UP001152320"/>
    </source>
</evidence>
<dbReference type="GO" id="GO:0016787">
    <property type="term" value="F:hydrolase activity"/>
    <property type="evidence" value="ECO:0007669"/>
    <property type="project" value="UniProtKB-KW"/>
</dbReference>
<evidence type="ECO:0000256" key="6">
    <source>
        <dbReference type="ARBA" id="ARBA00022884"/>
    </source>
</evidence>
<evidence type="ECO:0000256" key="2">
    <source>
        <dbReference type="ARBA" id="ARBA00022741"/>
    </source>
</evidence>
<comment type="caution">
    <text evidence="14">The sequence shown here is derived from an EMBL/GenBank/DDBJ whole genome shotgun (WGS) entry which is preliminary data.</text>
</comment>
<gene>
    <name evidence="14" type="ORF">HOLleu_32906</name>
</gene>
<dbReference type="GO" id="GO:0005829">
    <property type="term" value="C:cytosol"/>
    <property type="evidence" value="ECO:0007669"/>
    <property type="project" value="TreeGrafter"/>
</dbReference>
<comment type="catalytic activity">
    <reaction evidence="8">
        <text>ATP + H2O = ADP + phosphate + H(+)</text>
        <dbReference type="Rhea" id="RHEA:13065"/>
        <dbReference type="ChEBI" id="CHEBI:15377"/>
        <dbReference type="ChEBI" id="CHEBI:15378"/>
        <dbReference type="ChEBI" id="CHEBI:30616"/>
        <dbReference type="ChEBI" id="CHEBI:43474"/>
        <dbReference type="ChEBI" id="CHEBI:456216"/>
        <dbReference type="EC" id="3.6.4.13"/>
    </reaction>
</comment>
<evidence type="ECO:0000256" key="1">
    <source>
        <dbReference type="ARBA" id="ARBA00012552"/>
    </source>
</evidence>
<keyword evidence="5" id="KW-0067">ATP-binding</keyword>
<feature type="compositionally biased region" description="Polar residues" evidence="10">
    <location>
        <begin position="551"/>
        <end position="566"/>
    </location>
</feature>
<dbReference type="PROSITE" id="PS51194">
    <property type="entry name" value="HELICASE_CTER"/>
    <property type="match status" value="1"/>
</dbReference>
<dbReference type="InterPro" id="IPR011545">
    <property type="entry name" value="DEAD/DEAH_box_helicase_dom"/>
</dbReference>
<dbReference type="SUPFAM" id="SSF52540">
    <property type="entry name" value="P-loop containing nucleoside triphosphate hydrolases"/>
    <property type="match status" value="2"/>
</dbReference>
<dbReference type="EMBL" id="JAIZAY010000017">
    <property type="protein sequence ID" value="KAJ8025367.1"/>
    <property type="molecule type" value="Genomic_DNA"/>
</dbReference>
<evidence type="ECO:0000256" key="3">
    <source>
        <dbReference type="ARBA" id="ARBA00022801"/>
    </source>
</evidence>
<dbReference type="PROSITE" id="PS51192">
    <property type="entry name" value="HELICASE_ATP_BIND_1"/>
    <property type="match status" value="1"/>
</dbReference>
<comment type="similarity">
    <text evidence="7">Belongs to the DEAD box helicase family. DDX56/DBP9 subfamily.</text>
</comment>
<dbReference type="AlphaFoldDB" id="A0A9Q1BHT8"/>
<keyword evidence="4 14" id="KW-0347">Helicase</keyword>
<feature type="domain" description="Helicase C-terminal" evidence="12">
    <location>
        <begin position="240"/>
        <end position="439"/>
    </location>
</feature>
<feature type="region of interest" description="Disordered" evidence="10">
    <location>
        <begin position="542"/>
        <end position="566"/>
    </location>
</feature>
<dbReference type="InterPro" id="IPR027417">
    <property type="entry name" value="P-loop_NTPase"/>
</dbReference>
<reference evidence="14" key="1">
    <citation type="submission" date="2021-10" db="EMBL/GenBank/DDBJ databases">
        <title>Tropical sea cucumber genome reveals ecological adaptation and Cuvierian tubules defense mechanism.</title>
        <authorList>
            <person name="Chen T."/>
        </authorList>
    </citation>
    <scope>NUCLEOTIDE SEQUENCE</scope>
    <source>
        <strain evidence="14">Nanhai2018</strain>
        <tissue evidence="14">Muscle</tissue>
    </source>
</reference>
<feature type="domain" description="Helicase ATP-binding" evidence="11">
    <location>
        <begin position="50"/>
        <end position="228"/>
    </location>
</feature>
<evidence type="ECO:0000256" key="9">
    <source>
        <dbReference type="PROSITE-ProRule" id="PRU00552"/>
    </source>
</evidence>
<dbReference type="EC" id="3.6.4.13" evidence="1"/>
<dbReference type="InterPro" id="IPR001650">
    <property type="entry name" value="Helicase_C-like"/>
</dbReference>
<dbReference type="InterPro" id="IPR014014">
    <property type="entry name" value="RNA_helicase_DEAD_Q_motif"/>
</dbReference>
<keyword evidence="6" id="KW-0694">RNA-binding</keyword>
<name>A0A9Q1BHT8_HOLLE</name>
<keyword evidence="2" id="KW-0547">Nucleotide-binding</keyword>
<dbReference type="CDD" id="cd17961">
    <property type="entry name" value="DEADc_DDX56"/>
    <property type="match status" value="1"/>
</dbReference>
<keyword evidence="3" id="KW-0378">Hydrolase</keyword>
<dbReference type="SMART" id="SM00490">
    <property type="entry name" value="HELICc"/>
    <property type="match status" value="1"/>
</dbReference>
<feature type="domain" description="DEAD-box RNA helicase Q" evidence="13">
    <location>
        <begin position="19"/>
        <end position="47"/>
    </location>
</feature>
<dbReference type="Pfam" id="PF00270">
    <property type="entry name" value="DEAD"/>
    <property type="match status" value="1"/>
</dbReference>
<dbReference type="InterPro" id="IPR014001">
    <property type="entry name" value="Helicase_ATP-bd"/>
</dbReference>
<dbReference type="PANTHER" id="PTHR47959">
    <property type="entry name" value="ATP-DEPENDENT RNA HELICASE RHLE-RELATED"/>
    <property type="match status" value="1"/>
</dbReference>
<dbReference type="Gene3D" id="3.40.50.300">
    <property type="entry name" value="P-loop containing nucleotide triphosphate hydrolases"/>
    <property type="match status" value="2"/>
</dbReference>
<dbReference type="GO" id="GO:0003724">
    <property type="term" value="F:RNA helicase activity"/>
    <property type="evidence" value="ECO:0007669"/>
    <property type="project" value="UniProtKB-EC"/>
</dbReference>
<feature type="short sequence motif" description="Q motif" evidence="9">
    <location>
        <begin position="19"/>
        <end position="47"/>
    </location>
</feature>
<evidence type="ECO:0000259" key="11">
    <source>
        <dbReference type="PROSITE" id="PS51192"/>
    </source>
</evidence>
<dbReference type="PROSITE" id="PS51195">
    <property type="entry name" value="Q_MOTIF"/>
    <property type="match status" value="1"/>
</dbReference>
<evidence type="ECO:0000256" key="5">
    <source>
        <dbReference type="ARBA" id="ARBA00022840"/>
    </source>
</evidence>
<dbReference type="OrthoDB" id="1191041at2759"/>
<accession>A0A9Q1BHT8</accession>
<evidence type="ECO:0000313" key="14">
    <source>
        <dbReference type="EMBL" id="KAJ8025367.1"/>
    </source>
</evidence>
<dbReference type="InterPro" id="IPR050079">
    <property type="entry name" value="DEAD_box_RNA_helicase"/>
</dbReference>
<dbReference type="GO" id="GO:0005524">
    <property type="term" value="F:ATP binding"/>
    <property type="evidence" value="ECO:0007669"/>
    <property type="project" value="UniProtKB-KW"/>
</dbReference>
<dbReference type="SMART" id="SM00487">
    <property type="entry name" value="DEXDc"/>
    <property type="match status" value="1"/>
</dbReference>
<protein>
    <recommendedName>
        <fullName evidence="1">RNA helicase</fullName>
        <ecNumber evidence="1">3.6.4.13</ecNumber>
    </recommendedName>
</protein>
<evidence type="ECO:0000256" key="4">
    <source>
        <dbReference type="ARBA" id="ARBA00022806"/>
    </source>
</evidence>
<dbReference type="CDD" id="cd18787">
    <property type="entry name" value="SF2_C_DEAD"/>
    <property type="match status" value="1"/>
</dbReference>
<evidence type="ECO:0000256" key="8">
    <source>
        <dbReference type="ARBA" id="ARBA00047984"/>
    </source>
</evidence>
<dbReference type="Pfam" id="PF00271">
    <property type="entry name" value="Helicase_C"/>
    <property type="match status" value="2"/>
</dbReference>
<keyword evidence="15" id="KW-1185">Reference proteome</keyword>
<sequence>MCLPFNIMASSNSSEAKTLEFHEMGLDDRLLKDIASQGWEKPTLIQEKAIPLALEGKDIVSQARTGSGKTAAYAVPVIQKILTSKRGAREQAIRALILAPSRDLCKQTYTNIRALTRSCSRELSCVDLSGQVEIAAQRPLLMEKPDIVISTPRRLMAHLQAGNIDLRDSLEMLVVDEADLIFSFGHENDIKELVSYLPKIYQAMLMSATLTDEVTSIKQLVLHNAITLKLQESQLPEPDRLTQYFVKCVEEDKFLLLYCMIKLNLIRGKTIIFVEDIDRCYRVKLFLEQFSIRSCVLNSQLPASSRMHIIFQFNNGFYDIIIAAGDAYKFKATEQEEKKHRKDNSRGKGKKIPTDVEFGVSRGIDFQHVSNVINFDFPSSIKGYIHKVGRTARAHERGTALSFVTEEETELLTEVEEYLTDESGVCPLKPYQFKMEEVEGFRYRTKDAMRAVTKVAIREARMKELKHEIFNSSKLKMYFEDNPRDLQLLRHDKVLHPAKVHSDLKNVPEYLVPRVLKGVKPVTPKAKNKKYTPVKSKAMKHMMKKKADPLNSFTFQRPTKSSSKET</sequence>
<proteinExistence type="inferred from homology"/>
<organism evidence="14 15">
    <name type="scientific">Holothuria leucospilota</name>
    <name type="common">Black long sea cucumber</name>
    <name type="synonym">Mertensiothuria leucospilota</name>
    <dbReference type="NCBI Taxonomy" id="206669"/>
    <lineage>
        <taxon>Eukaryota</taxon>
        <taxon>Metazoa</taxon>
        <taxon>Echinodermata</taxon>
        <taxon>Eleutherozoa</taxon>
        <taxon>Echinozoa</taxon>
        <taxon>Holothuroidea</taxon>
        <taxon>Aspidochirotacea</taxon>
        <taxon>Aspidochirotida</taxon>
        <taxon>Holothuriidae</taxon>
        <taxon>Holothuria</taxon>
    </lineage>
</organism>
<evidence type="ECO:0000259" key="12">
    <source>
        <dbReference type="PROSITE" id="PS51194"/>
    </source>
</evidence>